<dbReference type="Proteomes" id="UP000811899">
    <property type="component" value="Unassembled WGS sequence"/>
</dbReference>
<feature type="active site" description="Proton donor" evidence="4">
    <location>
        <position position="191"/>
    </location>
</feature>
<name>A0AAW4L8G7_9BACT</name>
<proteinExistence type="inferred from homology"/>
<gene>
    <name evidence="4" type="primary">pdxJ</name>
    <name evidence="6" type="ORF">KI809_09825</name>
</gene>
<accession>A0AAW4L8G7</accession>
<dbReference type="GO" id="GO:0008615">
    <property type="term" value="P:pyridoxine biosynthetic process"/>
    <property type="evidence" value="ECO:0007669"/>
    <property type="project" value="UniProtKB-UniRule"/>
</dbReference>
<dbReference type="PANTHER" id="PTHR30456:SF0">
    <property type="entry name" value="PYRIDOXINE 5'-PHOSPHATE SYNTHASE"/>
    <property type="match status" value="1"/>
</dbReference>
<dbReference type="EC" id="2.6.99.2" evidence="4 5"/>
<feature type="binding site" evidence="4">
    <location>
        <position position="45"/>
    </location>
    <ligand>
        <name>1-deoxy-D-xylulose 5-phosphate</name>
        <dbReference type="ChEBI" id="CHEBI:57792"/>
    </ligand>
</feature>
<dbReference type="NCBIfam" id="NF003627">
    <property type="entry name" value="PRK05265.1-5"/>
    <property type="match status" value="1"/>
</dbReference>
<dbReference type="PANTHER" id="PTHR30456">
    <property type="entry name" value="PYRIDOXINE 5'-PHOSPHATE SYNTHASE"/>
    <property type="match status" value="1"/>
</dbReference>
<organism evidence="6 7">
    <name type="scientific">Geoanaerobacter pelophilus</name>
    <dbReference type="NCBI Taxonomy" id="60036"/>
    <lineage>
        <taxon>Bacteria</taxon>
        <taxon>Pseudomonadati</taxon>
        <taxon>Thermodesulfobacteriota</taxon>
        <taxon>Desulfuromonadia</taxon>
        <taxon>Geobacterales</taxon>
        <taxon>Geobacteraceae</taxon>
        <taxon>Geoanaerobacter</taxon>
    </lineage>
</organism>
<dbReference type="FunFam" id="3.20.20.70:FF:000042">
    <property type="entry name" value="Pyridoxine 5'-phosphate synthase"/>
    <property type="match status" value="1"/>
</dbReference>
<feature type="binding site" evidence="4">
    <location>
        <position position="100"/>
    </location>
    <ligand>
        <name>1-deoxy-D-xylulose 5-phosphate</name>
        <dbReference type="ChEBI" id="CHEBI:57792"/>
    </ligand>
</feature>
<dbReference type="NCBIfam" id="TIGR00559">
    <property type="entry name" value="pdxJ"/>
    <property type="match status" value="1"/>
</dbReference>
<dbReference type="SUPFAM" id="SSF63892">
    <property type="entry name" value="Pyridoxine 5'-phosphate synthase"/>
    <property type="match status" value="1"/>
</dbReference>
<feature type="binding site" evidence="4">
    <location>
        <position position="18"/>
    </location>
    <ligand>
        <name>3-amino-2-oxopropyl phosphate</name>
        <dbReference type="ChEBI" id="CHEBI:57279"/>
    </ligand>
</feature>
<keyword evidence="2 4" id="KW-0808">Transferase</keyword>
<feature type="binding site" evidence="4">
    <location>
        <position position="7"/>
    </location>
    <ligand>
        <name>3-amino-2-oxopropyl phosphate</name>
        <dbReference type="ChEBI" id="CHEBI:57279"/>
    </ligand>
</feature>
<dbReference type="HAMAP" id="MF_00279">
    <property type="entry name" value="PdxJ"/>
    <property type="match status" value="1"/>
</dbReference>
<feature type="site" description="Transition state stabilizer" evidence="4">
    <location>
        <position position="151"/>
    </location>
</feature>
<evidence type="ECO:0000256" key="1">
    <source>
        <dbReference type="ARBA" id="ARBA00022490"/>
    </source>
</evidence>
<dbReference type="RefSeq" id="WP_214171355.1">
    <property type="nucleotide sequence ID" value="NZ_JAHCVJ010000003.1"/>
</dbReference>
<evidence type="ECO:0000256" key="5">
    <source>
        <dbReference type="NCBIfam" id="TIGR00559"/>
    </source>
</evidence>
<comment type="subcellular location">
    <subcellularLocation>
        <location evidence="4">Cytoplasm</location>
    </subcellularLocation>
</comment>
<evidence type="ECO:0000256" key="4">
    <source>
        <dbReference type="HAMAP-Rule" id="MF_00279"/>
    </source>
</evidence>
<reference evidence="6 7" key="1">
    <citation type="submission" date="2021-05" db="EMBL/GenBank/DDBJ databases">
        <title>The draft genome of Geobacter pelophilus DSM 12255.</title>
        <authorList>
            <person name="Xu Z."/>
            <person name="Masuda Y."/>
            <person name="Itoh H."/>
            <person name="Senoo K."/>
        </authorList>
    </citation>
    <scope>NUCLEOTIDE SEQUENCE [LARGE SCALE GENOMIC DNA]</scope>
    <source>
        <strain evidence="6 7">DSM 12255</strain>
    </source>
</reference>
<feature type="active site" description="Proton acceptor" evidence="4">
    <location>
        <position position="70"/>
    </location>
</feature>
<evidence type="ECO:0000256" key="3">
    <source>
        <dbReference type="ARBA" id="ARBA00023096"/>
    </source>
</evidence>
<comment type="subunit">
    <text evidence="4">Homooctamer; tetramer of dimers.</text>
</comment>
<keyword evidence="1 4" id="KW-0963">Cytoplasm</keyword>
<dbReference type="Pfam" id="PF03740">
    <property type="entry name" value="PdxJ"/>
    <property type="match status" value="1"/>
</dbReference>
<comment type="catalytic activity">
    <reaction evidence="4">
        <text>3-amino-2-oxopropyl phosphate + 1-deoxy-D-xylulose 5-phosphate = pyridoxine 5'-phosphate + phosphate + 2 H2O + H(+)</text>
        <dbReference type="Rhea" id="RHEA:15265"/>
        <dbReference type="ChEBI" id="CHEBI:15377"/>
        <dbReference type="ChEBI" id="CHEBI:15378"/>
        <dbReference type="ChEBI" id="CHEBI:43474"/>
        <dbReference type="ChEBI" id="CHEBI:57279"/>
        <dbReference type="ChEBI" id="CHEBI:57792"/>
        <dbReference type="ChEBI" id="CHEBI:58589"/>
        <dbReference type="EC" id="2.6.99.2"/>
    </reaction>
</comment>
<dbReference type="InterPro" id="IPR004569">
    <property type="entry name" value="PyrdxlP_synth_PdxJ"/>
</dbReference>
<dbReference type="InterPro" id="IPR036130">
    <property type="entry name" value="Pyridoxine-5'_phos_synth"/>
</dbReference>
<dbReference type="InterPro" id="IPR013785">
    <property type="entry name" value="Aldolase_TIM"/>
</dbReference>
<comment type="function">
    <text evidence="4">Catalyzes the complicated ring closure reaction between the two acyclic compounds 1-deoxy-D-xylulose-5-phosphate (DXP) and 3-amino-2-oxopropyl phosphate (1-amino-acetone-3-phosphate or AAP) to form pyridoxine 5'-phosphate (PNP) and inorganic phosphate.</text>
</comment>
<keyword evidence="3 4" id="KW-0664">Pyridoxine biosynthesis</keyword>
<dbReference type="CDD" id="cd00003">
    <property type="entry name" value="PNPsynthase"/>
    <property type="match status" value="1"/>
</dbReference>
<evidence type="ECO:0000313" key="7">
    <source>
        <dbReference type="Proteomes" id="UP000811899"/>
    </source>
</evidence>
<dbReference type="GO" id="GO:0005829">
    <property type="term" value="C:cytosol"/>
    <property type="evidence" value="ECO:0007669"/>
    <property type="project" value="TreeGrafter"/>
</dbReference>
<dbReference type="NCBIfam" id="NF003623">
    <property type="entry name" value="PRK05265.1-1"/>
    <property type="match status" value="1"/>
</dbReference>
<dbReference type="AlphaFoldDB" id="A0AAW4L8G7"/>
<dbReference type="NCBIfam" id="NF003625">
    <property type="entry name" value="PRK05265.1-3"/>
    <property type="match status" value="1"/>
</dbReference>
<comment type="caution">
    <text evidence="6">The sequence shown here is derived from an EMBL/GenBank/DDBJ whole genome shotgun (WGS) entry which is preliminary data.</text>
</comment>
<evidence type="ECO:0000256" key="2">
    <source>
        <dbReference type="ARBA" id="ARBA00022679"/>
    </source>
</evidence>
<dbReference type="EMBL" id="JAHCVJ010000003">
    <property type="protein sequence ID" value="MBT0664596.1"/>
    <property type="molecule type" value="Genomic_DNA"/>
</dbReference>
<feature type="active site" description="Proton acceptor" evidence="4">
    <location>
        <position position="43"/>
    </location>
</feature>
<feature type="binding site" evidence="4">
    <location>
        <position position="50"/>
    </location>
    <ligand>
        <name>1-deoxy-D-xylulose 5-phosphate</name>
        <dbReference type="ChEBI" id="CHEBI:57792"/>
    </ligand>
</feature>
<evidence type="ECO:0000313" key="6">
    <source>
        <dbReference type="EMBL" id="MBT0664596.1"/>
    </source>
</evidence>
<comment type="similarity">
    <text evidence="4">Belongs to the PNP synthase family.</text>
</comment>
<keyword evidence="7" id="KW-1185">Reference proteome</keyword>
<protein>
    <recommendedName>
        <fullName evidence="4 5">Pyridoxine 5'-phosphate synthase</fullName>
        <shortName evidence="4">PNP synthase</shortName>
        <ecNumber evidence="4 5">2.6.99.2</ecNumber>
    </recommendedName>
</protein>
<sequence length="239" mass="26039">MARLGVNIDHVATIRQARGGIEPDPVAAAAIAELAGADGITIHLREDRRHIQDRDLKIIRQTVKTRLNMEMAVTQEMVSIALAVKPDCCTLVPEKRQELTTEGGLDVRLAMDQISEAIEKLQQGGITVSLFIDPDPDQVKAASKCGADYIEIHTGSYADAPDWKKEDQELTRIENAIKLGQKLGLGINAGHGLNYSNIKRIAAIGGIEEYNIGHSIISRAVLVGLDRAVRDMVALIQYS</sequence>
<comment type="pathway">
    <text evidence="4">Cofactor biosynthesis; pyridoxine 5'-phosphate biosynthesis; pyridoxine 5'-phosphate from D-erythrose 4-phosphate: step 5/5.</text>
</comment>
<dbReference type="Gene3D" id="3.20.20.70">
    <property type="entry name" value="Aldolase class I"/>
    <property type="match status" value="1"/>
</dbReference>
<feature type="binding site" evidence="4">
    <location>
        <position position="192"/>
    </location>
    <ligand>
        <name>3-amino-2-oxopropyl phosphate</name>
        <dbReference type="ChEBI" id="CHEBI:57279"/>
    </ligand>
</feature>
<feature type="binding site" evidence="4">
    <location>
        <begin position="213"/>
        <end position="214"/>
    </location>
    <ligand>
        <name>3-amino-2-oxopropyl phosphate</name>
        <dbReference type="ChEBI" id="CHEBI:57279"/>
    </ligand>
</feature>
<dbReference type="GO" id="GO:0033856">
    <property type="term" value="F:pyridoxine 5'-phosphate synthase activity"/>
    <property type="evidence" value="ECO:0007669"/>
    <property type="project" value="UniProtKB-UniRule"/>
</dbReference>
<feature type="binding site" evidence="4">
    <location>
        <begin position="9"/>
        <end position="10"/>
    </location>
    <ligand>
        <name>1-deoxy-D-xylulose 5-phosphate</name>
        <dbReference type="ChEBI" id="CHEBI:57792"/>
    </ligand>
</feature>